<dbReference type="Pfam" id="PF13673">
    <property type="entry name" value="Acetyltransf_10"/>
    <property type="match status" value="1"/>
</dbReference>
<name>A0A7S3LNB7_9STRA</name>
<dbReference type="InterPro" id="IPR016181">
    <property type="entry name" value="Acyl_CoA_acyltransferase"/>
</dbReference>
<dbReference type="GO" id="GO:0016747">
    <property type="term" value="F:acyltransferase activity, transferring groups other than amino-acyl groups"/>
    <property type="evidence" value="ECO:0007669"/>
    <property type="project" value="InterPro"/>
</dbReference>
<dbReference type="AlphaFoldDB" id="A0A7S3LNB7"/>
<sequence length="307" mass="33826">MEGLNSTIVPLNDFQIGLISDENLIPQMFKFLSGRNDAVFLESNIMAVGTLRDDGSHFSATYAGIFDSSRNLKAIAAHCWNGNILISADTGVPPNEISSLVRVVFENSPSDRSISGFLGTPWAVEACLNLVDKQHSSISDCKMYNCNSASLVSFSNVDITARIASVKDIDIVSIWRRDFMKECLDISVENTEARKQMLNQIEGSHLWVLENEDTLLAMASVIAETEDRFMIGNVFTPPEYRSRGYGKQIISGLVSGAMQNNPSFSTALLFTDRPAGVKVYNAVGFRECGFYKMVLLHEPATSVAKNR</sequence>
<accession>A0A7S3LNB7</accession>
<dbReference type="EMBL" id="HBIN01008426">
    <property type="protein sequence ID" value="CAE0435974.1"/>
    <property type="molecule type" value="Transcribed_RNA"/>
</dbReference>
<protein>
    <recommendedName>
        <fullName evidence="1">N-acetyltransferase domain-containing protein</fullName>
    </recommendedName>
</protein>
<dbReference type="SUPFAM" id="SSF55729">
    <property type="entry name" value="Acyl-CoA N-acyltransferases (Nat)"/>
    <property type="match status" value="1"/>
</dbReference>
<feature type="domain" description="N-acetyltransferase" evidence="1">
    <location>
        <begin position="159"/>
        <end position="307"/>
    </location>
</feature>
<gene>
    <name evidence="2" type="ORF">ASTO00021_LOCUS6246</name>
</gene>
<organism evidence="2">
    <name type="scientific">Aplanochytrium stocchinoi</name>
    <dbReference type="NCBI Taxonomy" id="215587"/>
    <lineage>
        <taxon>Eukaryota</taxon>
        <taxon>Sar</taxon>
        <taxon>Stramenopiles</taxon>
        <taxon>Bigyra</taxon>
        <taxon>Labyrinthulomycetes</taxon>
        <taxon>Thraustochytrida</taxon>
        <taxon>Thraustochytriidae</taxon>
        <taxon>Aplanochytrium</taxon>
    </lineage>
</organism>
<dbReference type="InterPro" id="IPR000182">
    <property type="entry name" value="GNAT_dom"/>
</dbReference>
<dbReference type="Gene3D" id="3.40.630.30">
    <property type="match status" value="1"/>
</dbReference>
<reference evidence="2" key="1">
    <citation type="submission" date="2021-01" db="EMBL/GenBank/DDBJ databases">
        <authorList>
            <person name="Corre E."/>
            <person name="Pelletier E."/>
            <person name="Niang G."/>
            <person name="Scheremetjew M."/>
            <person name="Finn R."/>
            <person name="Kale V."/>
            <person name="Holt S."/>
            <person name="Cochrane G."/>
            <person name="Meng A."/>
            <person name="Brown T."/>
            <person name="Cohen L."/>
        </authorList>
    </citation>
    <scope>NUCLEOTIDE SEQUENCE</scope>
    <source>
        <strain evidence="2">GSBS06</strain>
    </source>
</reference>
<evidence type="ECO:0000259" key="1">
    <source>
        <dbReference type="PROSITE" id="PS51186"/>
    </source>
</evidence>
<dbReference type="CDD" id="cd04301">
    <property type="entry name" value="NAT_SF"/>
    <property type="match status" value="1"/>
</dbReference>
<proteinExistence type="predicted"/>
<dbReference type="PROSITE" id="PS51186">
    <property type="entry name" value="GNAT"/>
    <property type="match status" value="1"/>
</dbReference>
<evidence type="ECO:0000313" key="2">
    <source>
        <dbReference type="EMBL" id="CAE0435974.1"/>
    </source>
</evidence>